<evidence type="ECO:0000313" key="6">
    <source>
        <dbReference type="Proteomes" id="UP000176420"/>
    </source>
</evidence>
<dbReference type="InterPro" id="IPR003439">
    <property type="entry name" value="ABC_transporter-like_ATP-bd"/>
</dbReference>
<dbReference type="GO" id="GO:0005524">
    <property type="term" value="F:ATP binding"/>
    <property type="evidence" value="ECO:0007669"/>
    <property type="project" value="UniProtKB-KW"/>
</dbReference>
<dbReference type="InterPro" id="IPR003593">
    <property type="entry name" value="AAA+_ATPase"/>
</dbReference>
<accession>A0A1G2BFZ8</accession>
<dbReference type="EMBL" id="MHKI01000004">
    <property type="protein sequence ID" value="OGY88111.1"/>
    <property type="molecule type" value="Genomic_DNA"/>
</dbReference>
<evidence type="ECO:0000313" key="5">
    <source>
        <dbReference type="EMBL" id="OGY88111.1"/>
    </source>
</evidence>
<dbReference type="InterPro" id="IPR027417">
    <property type="entry name" value="P-loop_NTPase"/>
</dbReference>
<evidence type="ECO:0000256" key="1">
    <source>
        <dbReference type="ARBA" id="ARBA00006216"/>
    </source>
</evidence>
<comment type="caution">
    <text evidence="5">The sequence shown here is derived from an EMBL/GenBank/DDBJ whole genome shotgun (WGS) entry which is preliminary data.</text>
</comment>
<dbReference type="PROSITE" id="PS50893">
    <property type="entry name" value="ABC_TRANSPORTER_2"/>
    <property type="match status" value="1"/>
</dbReference>
<keyword evidence="3" id="KW-0067">ATP-binding</keyword>
<dbReference type="InterPro" id="IPR010230">
    <property type="entry name" value="FeS-cluster_ATPase_SufC"/>
</dbReference>
<feature type="domain" description="ABC transporter" evidence="4">
    <location>
        <begin position="5"/>
        <end position="251"/>
    </location>
</feature>
<gene>
    <name evidence="5" type="ORF">A2319_01625</name>
</gene>
<dbReference type="PANTHER" id="PTHR43204">
    <property type="entry name" value="ABC TRANSPORTER I FAMILY MEMBER 6, CHLOROPLASTIC"/>
    <property type="match status" value="1"/>
</dbReference>
<dbReference type="SUPFAM" id="SSF52540">
    <property type="entry name" value="P-loop containing nucleoside triphosphate hydrolases"/>
    <property type="match status" value="1"/>
</dbReference>
<evidence type="ECO:0000256" key="2">
    <source>
        <dbReference type="ARBA" id="ARBA00022741"/>
    </source>
</evidence>
<sequence>MNIELNIKNLQARTKTTEILHGINLTVKKGEVHAIMGPNGSGKSTLAQIILGHPKFEVTRGVLEFKKKNLLLLSPDQRANLGLFLAWQNPKTISGVKIAPFLKQALEAKRRSQKSKKAPLKVREYQKLLLQTMENLKMKPEFAERYLNEGFSGGEKKKSEILQMSLLKPDIAILDEIDSGLDVDALKEVCQSISLAKSENNFGLVLITHYPRILQYLKPGYVHILLNGKIVKSGNWKLAQKIEQQGYAAFR</sequence>
<evidence type="ECO:0000256" key="3">
    <source>
        <dbReference type="ARBA" id="ARBA00022840"/>
    </source>
</evidence>
<protein>
    <submittedName>
        <fullName evidence="5">Fe-S cluster assembly ATPase SufC</fullName>
    </submittedName>
</protein>
<dbReference type="AlphaFoldDB" id="A0A1G2BFZ8"/>
<dbReference type="Gene3D" id="3.40.50.300">
    <property type="entry name" value="P-loop containing nucleotide triphosphate hydrolases"/>
    <property type="match status" value="1"/>
</dbReference>
<evidence type="ECO:0000259" key="4">
    <source>
        <dbReference type="PROSITE" id="PS50893"/>
    </source>
</evidence>
<proteinExistence type="inferred from homology"/>
<keyword evidence="2" id="KW-0547">Nucleotide-binding</keyword>
<dbReference type="SMART" id="SM00382">
    <property type="entry name" value="AAA"/>
    <property type="match status" value="1"/>
</dbReference>
<dbReference type="Pfam" id="PF00005">
    <property type="entry name" value="ABC_tran"/>
    <property type="match status" value="1"/>
</dbReference>
<organism evidence="5 6">
    <name type="scientific">Candidatus Kerfeldbacteria bacterium RIFOXYB2_FULL_38_14</name>
    <dbReference type="NCBI Taxonomy" id="1798547"/>
    <lineage>
        <taxon>Bacteria</taxon>
        <taxon>Candidatus Kerfeldiibacteriota</taxon>
    </lineage>
</organism>
<dbReference type="PANTHER" id="PTHR43204:SF1">
    <property type="entry name" value="ABC TRANSPORTER I FAMILY MEMBER 6, CHLOROPLASTIC"/>
    <property type="match status" value="1"/>
</dbReference>
<dbReference type="NCBIfam" id="TIGR01978">
    <property type="entry name" value="sufC"/>
    <property type="match status" value="1"/>
</dbReference>
<reference evidence="5 6" key="1">
    <citation type="journal article" date="2016" name="Nat. Commun.">
        <title>Thousands of microbial genomes shed light on interconnected biogeochemical processes in an aquifer system.</title>
        <authorList>
            <person name="Anantharaman K."/>
            <person name="Brown C.T."/>
            <person name="Hug L.A."/>
            <person name="Sharon I."/>
            <person name="Castelle C.J."/>
            <person name="Probst A.J."/>
            <person name="Thomas B.C."/>
            <person name="Singh A."/>
            <person name="Wilkins M.J."/>
            <person name="Karaoz U."/>
            <person name="Brodie E.L."/>
            <person name="Williams K.H."/>
            <person name="Hubbard S.S."/>
            <person name="Banfield J.F."/>
        </authorList>
    </citation>
    <scope>NUCLEOTIDE SEQUENCE [LARGE SCALE GENOMIC DNA]</scope>
</reference>
<comment type="similarity">
    <text evidence="1">Belongs to the ABC transporter superfamily. Ycf16 family.</text>
</comment>
<dbReference type="CDD" id="cd03217">
    <property type="entry name" value="ABC_FeS_Assembly"/>
    <property type="match status" value="1"/>
</dbReference>
<name>A0A1G2BFZ8_9BACT</name>
<dbReference type="Proteomes" id="UP000176420">
    <property type="component" value="Unassembled WGS sequence"/>
</dbReference>
<dbReference type="GO" id="GO:0016887">
    <property type="term" value="F:ATP hydrolysis activity"/>
    <property type="evidence" value="ECO:0007669"/>
    <property type="project" value="InterPro"/>
</dbReference>